<evidence type="ECO:0000256" key="1">
    <source>
        <dbReference type="SAM" id="MobiDB-lite"/>
    </source>
</evidence>
<protein>
    <submittedName>
        <fullName evidence="2">Uncharacterized protein</fullName>
    </submittedName>
</protein>
<comment type="caution">
    <text evidence="2">The sequence shown here is derived from an EMBL/GenBank/DDBJ whole genome shotgun (WGS) entry which is preliminary data.</text>
</comment>
<proteinExistence type="predicted"/>
<dbReference type="Proteomes" id="UP000594638">
    <property type="component" value="Unassembled WGS sequence"/>
</dbReference>
<accession>A0A8S0V7B1</accession>
<keyword evidence="3" id="KW-1185">Reference proteome</keyword>
<sequence length="115" mass="12219">MATGAAGDGLLRGVFEGCISGGDMGIQRRPYHRNCNCALHKSKGHCSHPPKNTQVSYPVRRSWSESSLVLMAASGAGHLSSGSSPAMSTDTGEIPRTRSHLVLSNLEDKKNPCKI</sequence>
<reference evidence="2 3" key="1">
    <citation type="submission" date="2019-12" db="EMBL/GenBank/DDBJ databases">
        <authorList>
            <person name="Alioto T."/>
            <person name="Alioto T."/>
            <person name="Gomez Garrido J."/>
        </authorList>
    </citation>
    <scope>NUCLEOTIDE SEQUENCE [LARGE SCALE GENOMIC DNA]</scope>
</reference>
<feature type="compositionally biased region" description="Basic and acidic residues" evidence="1">
    <location>
        <begin position="106"/>
        <end position="115"/>
    </location>
</feature>
<dbReference type="PANTHER" id="PTHR35121:SF2">
    <property type="entry name" value="SWIM-TYPE DOMAIN-CONTAINING PROTEIN"/>
    <property type="match status" value="1"/>
</dbReference>
<gene>
    <name evidence="2" type="ORF">OLEA9_A099808</name>
</gene>
<dbReference type="AlphaFoldDB" id="A0A8S0V7B1"/>
<dbReference type="PANTHER" id="PTHR35121">
    <property type="entry name" value="HOMEODOMAIN PROTEIN 8, PUTATIVE-RELATED"/>
    <property type="match status" value="1"/>
</dbReference>
<organism evidence="2 3">
    <name type="scientific">Olea europaea subsp. europaea</name>
    <dbReference type="NCBI Taxonomy" id="158383"/>
    <lineage>
        <taxon>Eukaryota</taxon>
        <taxon>Viridiplantae</taxon>
        <taxon>Streptophyta</taxon>
        <taxon>Embryophyta</taxon>
        <taxon>Tracheophyta</taxon>
        <taxon>Spermatophyta</taxon>
        <taxon>Magnoliopsida</taxon>
        <taxon>eudicotyledons</taxon>
        <taxon>Gunneridae</taxon>
        <taxon>Pentapetalae</taxon>
        <taxon>asterids</taxon>
        <taxon>lamiids</taxon>
        <taxon>Lamiales</taxon>
        <taxon>Oleaceae</taxon>
        <taxon>Oleeae</taxon>
        <taxon>Olea</taxon>
    </lineage>
</organism>
<dbReference type="Gramene" id="OE9A099808T1">
    <property type="protein sequence ID" value="OE9A099808C1"/>
    <property type="gene ID" value="OE9A099808"/>
</dbReference>
<evidence type="ECO:0000313" key="3">
    <source>
        <dbReference type="Proteomes" id="UP000594638"/>
    </source>
</evidence>
<evidence type="ECO:0000313" key="2">
    <source>
        <dbReference type="EMBL" id="CAA3027388.1"/>
    </source>
</evidence>
<dbReference type="EMBL" id="CACTIH010009202">
    <property type="protein sequence ID" value="CAA3027388.1"/>
    <property type="molecule type" value="Genomic_DNA"/>
</dbReference>
<name>A0A8S0V7B1_OLEEU</name>
<feature type="region of interest" description="Disordered" evidence="1">
    <location>
        <begin position="76"/>
        <end position="115"/>
    </location>
</feature>
<dbReference type="OrthoDB" id="1696465at2759"/>